<dbReference type="EMBL" id="CALNXI010000015">
    <property type="protein sequence ID" value="CAH3014825.1"/>
    <property type="molecule type" value="Genomic_DNA"/>
</dbReference>
<dbReference type="PANTHER" id="PTHR43198">
    <property type="entry name" value="BIFUNCTIONAL TH2 PROTEIN"/>
    <property type="match status" value="1"/>
</dbReference>
<dbReference type="InterPro" id="IPR004305">
    <property type="entry name" value="Thiaminase-2/PQQC"/>
</dbReference>
<dbReference type="InterPro" id="IPR050967">
    <property type="entry name" value="Thiamine_Salvage_TenA"/>
</dbReference>
<protein>
    <recommendedName>
        <fullName evidence="1">Thiaminase-2/PQQC domain-containing protein</fullName>
    </recommendedName>
</protein>
<dbReference type="CDD" id="cd19359">
    <property type="entry name" value="TenA_C_Bt3146-like"/>
    <property type="match status" value="1"/>
</dbReference>
<organism evidence="2 3">
    <name type="scientific">Porites evermanni</name>
    <dbReference type="NCBI Taxonomy" id="104178"/>
    <lineage>
        <taxon>Eukaryota</taxon>
        <taxon>Metazoa</taxon>
        <taxon>Cnidaria</taxon>
        <taxon>Anthozoa</taxon>
        <taxon>Hexacorallia</taxon>
        <taxon>Scleractinia</taxon>
        <taxon>Fungiina</taxon>
        <taxon>Poritidae</taxon>
        <taxon>Porites</taxon>
    </lineage>
</organism>
<evidence type="ECO:0000259" key="1">
    <source>
        <dbReference type="Pfam" id="PF03070"/>
    </source>
</evidence>
<dbReference type="Gene3D" id="1.20.910.10">
    <property type="entry name" value="Heme oxygenase-like"/>
    <property type="match status" value="1"/>
</dbReference>
<sequence>MGLMPTSRKSKEFKIGVDLIIQHHSSQLNTMSRLQASKRLQQLTPTSPRNDGFDFADNIDGPSSTKLESFSQGLFDDKEVVRIRDAAIATKFIQGMVLGTLNPKQYGGFMVQDAAYCFAAVEAVDNAAKEMQHQGMLEFSSLYQEQSKLLKEYNEDFVKTWHLKNAESIVMGRAADKYVKYEDDVSRQRPKFLAIAMLPCIMLWPWVANQLISQVKENNPYYFWFEENKIEEGDLKTFVDSHFSPEEKEEALDIFRDGMINELNFFRDACNESLVHCPSDLPPCEPNLPSCLLL</sequence>
<evidence type="ECO:0000313" key="3">
    <source>
        <dbReference type="Proteomes" id="UP001159427"/>
    </source>
</evidence>
<evidence type="ECO:0000313" key="2">
    <source>
        <dbReference type="EMBL" id="CAH3014825.1"/>
    </source>
</evidence>
<dbReference type="InterPro" id="IPR016084">
    <property type="entry name" value="Haem_Oase-like_multi-hlx"/>
</dbReference>
<name>A0ABN8LLH6_9CNID</name>
<keyword evidence="3" id="KW-1185">Reference proteome</keyword>
<feature type="domain" description="Thiaminase-2/PQQC" evidence="1">
    <location>
        <begin position="83"/>
        <end position="231"/>
    </location>
</feature>
<accession>A0ABN8LLH6</accession>
<dbReference type="Pfam" id="PF03070">
    <property type="entry name" value="TENA_THI-4"/>
    <property type="match status" value="1"/>
</dbReference>
<reference evidence="2 3" key="1">
    <citation type="submission" date="2022-05" db="EMBL/GenBank/DDBJ databases">
        <authorList>
            <consortium name="Genoscope - CEA"/>
            <person name="William W."/>
        </authorList>
    </citation>
    <scope>NUCLEOTIDE SEQUENCE [LARGE SCALE GENOMIC DNA]</scope>
</reference>
<comment type="caution">
    <text evidence="2">The sequence shown here is derived from an EMBL/GenBank/DDBJ whole genome shotgun (WGS) entry which is preliminary data.</text>
</comment>
<dbReference type="SUPFAM" id="SSF48613">
    <property type="entry name" value="Heme oxygenase-like"/>
    <property type="match status" value="1"/>
</dbReference>
<gene>
    <name evidence="2" type="ORF">PEVE_00007489</name>
</gene>
<dbReference type="Proteomes" id="UP001159427">
    <property type="component" value="Unassembled WGS sequence"/>
</dbReference>
<proteinExistence type="predicted"/>
<dbReference type="PANTHER" id="PTHR43198:SF2">
    <property type="entry name" value="SI:CH1073-67J19.1-RELATED"/>
    <property type="match status" value="1"/>
</dbReference>